<dbReference type="InterPro" id="IPR019775">
    <property type="entry name" value="WD40_repeat_CS"/>
</dbReference>
<name>X6NX75_RETFI</name>
<dbReference type="InterPro" id="IPR001646">
    <property type="entry name" value="5peptide_repeat"/>
</dbReference>
<protein>
    <submittedName>
        <fullName evidence="5">NB-ARC domain-containing protein</fullName>
    </submittedName>
</protein>
<dbReference type="Gene3D" id="2.160.20.80">
    <property type="entry name" value="E3 ubiquitin-protein ligase SopA"/>
    <property type="match status" value="1"/>
</dbReference>
<dbReference type="SMART" id="SM00320">
    <property type="entry name" value="WD40"/>
    <property type="match status" value="16"/>
</dbReference>
<feature type="domain" description="NACHT" evidence="4">
    <location>
        <begin position="27"/>
        <end position="186"/>
    </location>
</feature>
<evidence type="ECO:0000313" key="6">
    <source>
        <dbReference type="Proteomes" id="UP000023152"/>
    </source>
</evidence>
<dbReference type="Proteomes" id="UP000023152">
    <property type="component" value="Unassembled WGS sequence"/>
</dbReference>
<dbReference type="Gene3D" id="2.130.10.10">
    <property type="entry name" value="YVTN repeat-like/Quinoprotein amine dehydrogenase"/>
    <property type="match status" value="5"/>
</dbReference>
<dbReference type="PROSITE" id="PS00678">
    <property type="entry name" value="WD_REPEATS_1"/>
    <property type="match status" value="2"/>
</dbReference>
<feature type="repeat" description="WD" evidence="3">
    <location>
        <begin position="746"/>
        <end position="780"/>
    </location>
</feature>
<dbReference type="AlphaFoldDB" id="X6NX75"/>
<gene>
    <name evidence="5" type="ORF">RFI_06220</name>
</gene>
<proteinExistence type="predicted"/>
<dbReference type="InterPro" id="IPR020472">
    <property type="entry name" value="WD40_PAC1"/>
</dbReference>
<comment type="caution">
    <text evidence="5">The sequence shown here is derived from an EMBL/GenBank/DDBJ whole genome shotgun (WGS) entry which is preliminary data.</text>
</comment>
<dbReference type="PANTHER" id="PTHR19879:SF9">
    <property type="entry name" value="TRANSCRIPTION INITIATION FACTOR TFIID SUBUNIT 5"/>
    <property type="match status" value="1"/>
</dbReference>
<organism evidence="5 6">
    <name type="scientific">Reticulomyxa filosa</name>
    <dbReference type="NCBI Taxonomy" id="46433"/>
    <lineage>
        <taxon>Eukaryota</taxon>
        <taxon>Sar</taxon>
        <taxon>Rhizaria</taxon>
        <taxon>Retaria</taxon>
        <taxon>Foraminifera</taxon>
        <taxon>Monothalamids</taxon>
        <taxon>Reticulomyxidae</taxon>
        <taxon>Reticulomyxa</taxon>
    </lineage>
</organism>
<feature type="repeat" description="WD" evidence="3">
    <location>
        <begin position="698"/>
        <end position="739"/>
    </location>
</feature>
<feature type="repeat" description="WD" evidence="3">
    <location>
        <begin position="1152"/>
        <end position="1193"/>
    </location>
</feature>
<dbReference type="InterPro" id="IPR001680">
    <property type="entry name" value="WD40_rpt"/>
</dbReference>
<evidence type="ECO:0000259" key="4">
    <source>
        <dbReference type="Pfam" id="PF05729"/>
    </source>
</evidence>
<dbReference type="CDD" id="cd00200">
    <property type="entry name" value="WD40"/>
    <property type="match status" value="3"/>
</dbReference>
<feature type="repeat" description="WD" evidence="3">
    <location>
        <begin position="626"/>
        <end position="655"/>
    </location>
</feature>
<feature type="repeat" description="WD" evidence="3">
    <location>
        <begin position="535"/>
        <end position="576"/>
    </location>
</feature>
<dbReference type="PANTHER" id="PTHR19879">
    <property type="entry name" value="TRANSCRIPTION INITIATION FACTOR TFIID"/>
    <property type="match status" value="1"/>
</dbReference>
<dbReference type="Pfam" id="PF05729">
    <property type="entry name" value="NACHT"/>
    <property type="match status" value="1"/>
</dbReference>
<dbReference type="PROSITE" id="PS50294">
    <property type="entry name" value="WD_REPEATS_REGION"/>
    <property type="match status" value="7"/>
</dbReference>
<dbReference type="Gene3D" id="3.40.50.300">
    <property type="entry name" value="P-loop containing nucleotide triphosphate hydrolases"/>
    <property type="match status" value="1"/>
</dbReference>
<dbReference type="InterPro" id="IPR015943">
    <property type="entry name" value="WD40/YVTN_repeat-like_dom_sf"/>
</dbReference>
<feature type="repeat" description="WD" evidence="3">
    <location>
        <begin position="946"/>
        <end position="988"/>
    </location>
</feature>
<evidence type="ECO:0000256" key="1">
    <source>
        <dbReference type="ARBA" id="ARBA00022574"/>
    </source>
</evidence>
<feature type="repeat" description="WD" evidence="3">
    <location>
        <begin position="781"/>
        <end position="822"/>
    </location>
</feature>
<evidence type="ECO:0000313" key="5">
    <source>
        <dbReference type="EMBL" id="ETO30900.1"/>
    </source>
</evidence>
<dbReference type="InterPro" id="IPR036322">
    <property type="entry name" value="WD40_repeat_dom_sf"/>
</dbReference>
<dbReference type="SUPFAM" id="SSF50978">
    <property type="entry name" value="WD40 repeat-like"/>
    <property type="match status" value="3"/>
</dbReference>
<keyword evidence="1 3" id="KW-0853">WD repeat</keyword>
<feature type="repeat" description="WD" evidence="3">
    <location>
        <begin position="904"/>
        <end position="945"/>
    </location>
</feature>
<feature type="repeat" description="WD" evidence="3">
    <location>
        <begin position="862"/>
        <end position="903"/>
    </location>
</feature>
<keyword evidence="2" id="KW-0677">Repeat</keyword>
<dbReference type="PRINTS" id="PR00320">
    <property type="entry name" value="GPROTEINBRPT"/>
</dbReference>
<evidence type="ECO:0000256" key="3">
    <source>
        <dbReference type="PROSITE-ProRule" id="PRU00221"/>
    </source>
</evidence>
<reference evidence="5 6" key="1">
    <citation type="journal article" date="2013" name="Curr. Biol.">
        <title>The Genome of the Foraminiferan Reticulomyxa filosa.</title>
        <authorList>
            <person name="Glockner G."/>
            <person name="Hulsmann N."/>
            <person name="Schleicher M."/>
            <person name="Noegel A.A."/>
            <person name="Eichinger L."/>
            <person name="Gallinger C."/>
            <person name="Pawlowski J."/>
            <person name="Sierra R."/>
            <person name="Euteneuer U."/>
            <person name="Pillet L."/>
            <person name="Moustafa A."/>
            <person name="Platzer M."/>
            <person name="Groth M."/>
            <person name="Szafranski K."/>
            <person name="Schliwa M."/>
        </authorList>
    </citation>
    <scope>NUCLEOTIDE SEQUENCE [LARGE SCALE GENOMIC DNA]</scope>
</reference>
<dbReference type="SUPFAM" id="SSF52540">
    <property type="entry name" value="P-loop containing nucleoside triphosphate hydrolases"/>
    <property type="match status" value="1"/>
</dbReference>
<dbReference type="PROSITE" id="PS50082">
    <property type="entry name" value="WD_REPEATS_2"/>
    <property type="match status" value="9"/>
</dbReference>
<dbReference type="InterPro" id="IPR007111">
    <property type="entry name" value="NACHT_NTPase"/>
</dbReference>
<dbReference type="Pfam" id="PF00400">
    <property type="entry name" value="WD40"/>
    <property type="match status" value="8"/>
</dbReference>
<dbReference type="InterPro" id="IPR027417">
    <property type="entry name" value="P-loop_NTPase"/>
</dbReference>
<accession>X6NX75</accession>
<evidence type="ECO:0000256" key="2">
    <source>
        <dbReference type="ARBA" id="ARBA00022737"/>
    </source>
</evidence>
<dbReference type="SUPFAM" id="SSF141571">
    <property type="entry name" value="Pentapeptide repeat-like"/>
    <property type="match status" value="1"/>
</dbReference>
<dbReference type="OrthoDB" id="2443807at2759"/>
<keyword evidence="6" id="KW-1185">Reference proteome</keyword>
<dbReference type="Pfam" id="PF00805">
    <property type="entry name" value="Pentapeptide"/>
    <property type="match status" value="1"/>
</dbReference>
<sequence length="1239" mass="141676">MYDCHQHIIDLLEEKDEKKSEQQKQQIMILQGKSGSGKSLFCRHLEQFLWESYINGSTISIPVYISLPQWYDELNEKQIISQALQTRQINKEIIDVVRENMSFVFILDGFDQIFGKYNKDSTKRYFYDRFNLSEWNAKIIVTCRSHVLNDKDIQHVLIGSKNMMTSMIYLWPFSKEQINEYIDKFVKLNKNNKVNDNLDWTVQLNEKLLSNYPSLNKMMEEPFLLQMILTVLPSLMKQYPIGTKISKSQVYEEFNEQWIDTHVERISIKLSELRIQTNAKKIKSVFQQYCQDLAFEMFTQGNQVATESGYEGYENDNILSKLDSAKETEAKYMDEKLQEKTMNKTINMVIVSQKYVLRRSGDNKYQFLHKSCQEYCAAQKIIFDILSWKPNIIVQQSQQKFETDVSKLFINCKLLNEELGIIHFIAERIHDINPIFTNLTSRLFQIVESSKNNERVSIAAANAITILSSANVNMDHQNWNNIKIPYAILDRALLKGTNLTNANLDHVSFYQSCLDKVNFTNASMNGVYFGGYECLRGHSNGVYAIQFSPDGTKIVSCSYDATVRIWDALSGKQLHVLKWVASPETIVQFSPNGSKIMLCCFNICIYDILSSQQTELLDECLPVAKFSADGFKVMSFSRDYTIKIWDVASGKQIGSLKEYLNQVEMAQFSPNCSKIVYGLKDDTIQIYDVSSEMRFPLLKAHSSHMHKMQFTSNGSKIVSYSDDAIIRIWDISSGEQIQILEGHIPITKIELSPDDSKILSCLKDKTIQIWDLSSGKQIHVLGKHTGNILAARFSPDSSRIVSNSNDYTVRVWDVLSGKQIRWFEHFTCIECVEFFPKEPKILICCITIHVLDLALERNFQLTDKYLDILTGVQFSPDGSKIVSSSADKTVRLWDTQSGKQIRVFEGHSNIVCGVLFSPDGSKILSYSDDKTIRIWDVLSGKQLQLLKEHSGRVREVKFLPDGSKFLSYSLDDRTVNMWDITSGELIYCFEEYSGIKRVQLSIDGSKLLTLADRRVRLWCILSRRILKDIESFSDVRVMQFSRDESKVILGLIDRRIQIYDISSGNLILSINGYDFITEIQVSPDGTKIIYCSYNRIQLYDMLTGKRCCSSGRCQGLINGVQLSSNGSKIIIYSSDKTIRILDISSLEEIQVLEGHNGAVNCIHVSPDGSKLVSCSDDGTIRLWSSNSSKIFDLTKTSSVDLIWKVGMQSALSMKGSIWKNVNSLTSQQKFFVGQYGGTF</sequence>
<dbReference type="EMBL" id="ASPP01005250">
    <property type="protein sequence ID" value="ETO30900.1"/>
    <property type="molecule type" value="Genomic_DNA"/>
</dbReference>